<keyword evidence="2" id="KW-1185">Reference proteome</keyword>
<reference evidence="1 2" key="1">
    <citation type="submission" date="2013-02" db="EMBL/GenBank/DDBJ databases">
        <authorList>
            <person name="Fiebig A."/>
            <person name="Goeker M."/>
            <person name="Klenk H.-P.P."/>
        </authorList>
    </citation>
    <scope>NUCLEOTIDE SEQUENCE [LARGE SCALE GENOMIC DNA]</scope>
    <source>
        <strain evidence="1 2">DSM 19309</strain>
    </source>
</reference>
<comment type="caution">
    <text evidence="1">The sequence shown here is derived from an EMBL/GenBank/DDBJ whole genome shotgun (WGS) entry which is preliminary data.</text>
</comment>
<name>A0A017HT60_9RHOB</name>
<dbReference type="HOGENOM" id="CLU_2957877_0_0_5"/>
<gene>
    <name evidence="1" type="ORF">Rumeso_00702</name>
</gene>
<organism evidence="1 2">
    <name type="scientific">Rubellimicrobium mesophilum DSM 19309</name>
    <dbReference type="NCBI Taxonomy" id="442562"/>
    <lineage>
        <taxon>Bacteria</taxon>
        <taxon>Pseudomonadati</taxon>
        <taxon>Pseudomonadota</taxon>
        <taxon>Alphaproteobacteria</taxon>
        <taxon>Rhodobacterales</taxon>
        <taxon>Roseobacteraceae</taxon>
        <taxon>Rubellimicrobium</taxon>
    </lineage>
</organism>
<accession>A0A017HT60</accession>
<dbReference type="EMBL" id="AOSK01000024">
    <property type="protein sequence ID" value="EYD77536.1"/>
    <property type="molecule type" value="Genomic_DNA"/>
</dbReference>
<sequence>MAQNGDLPFLTGDDIRKIIDRAEEMGDALFERGEVHVRMRLRAGGACPAPAVAPAGPSR</sequence>
<proteinExistence type="predicted"/>
<dbReference type="STRING" id="442562.Rumeso_00702"/>
<dbReference type="Proteomes" id="UP000019666">
    <property type="component" value="Unassembled WGS sequence"/>
</dbReference>
<protein>
    <submittedName>
        <fullName evidence="1">Uncharacterized protein</fullName>
    </submittedName>
</protein>
<evidence type="ECO:0000313" key="2">
    <source>
        <dbReference type="Proteomes" id="UP000019666"/>
    </source>
</evidence>
<dbReference type="AlphaFoldDB" id="A0A017HT60"/>
<evidence type="ECO:0000313" key="1">
    <source>
        <dbReference type="EMBL" id="EYD77536.1"/>
    </source>
</evidence>